<dbReference type="AlphaFoldDB" id="A0A8J6P7X0"/>
<keyword evidence="3" id="KW-0547">Nucleotide-binding</keyword>
<dbReference type="Proteomes" id="UP000605201">
    <property type="component" value="Unassembled WGS sequence"/>
</dbReference>
<accession>A0A8J6P7X0</accession>
<dbReference type="SUPFAM" id="SSF52540">
    <property type="entry name" value="P-loop containing nucleoside triphosphate hydrolases"/>
    <property type="match status" value="2"/>
</dbReference>
<evidence type="ECO:0000313" key="4">
    <source>
        <dbReference type="Proteomes" id="UP000605201"/>
    </source>
</evidence>
<sequence length="379" mass="44434">MRYITPHVLEDLKKKMVFVGGPRQVGKTTLAKAVISDNYPDGRYFNWDYDEDRQDILQKKWSLDNNLLVFDELHKFPRWKTWIKGIYDVSHNMHSFLVTGSARLDIYRRGGDSLMGRYHYWRLHPFTLDEIPNGISPKDAFDRLMTVGGFPEPFLEKDERTARRWRRERFDRVLREDIRDLESIRNIQLLGMFLDALRHRVGGKVVLSNMAGDLQISPKTAKSWLEVLERMYLVFTVLPFTKSLSRAVLKQPKVFFFDNADVLGDEGARFENLVATSLLKRLNYLEDRDGYRYELRYIRDKEGREVDFAIIKEGDLEELIEVKYSDESISKSLLYYTSRLNPKRATQLVATLKRPFDKGGIKVTDPISYFNSNFYPAGV</sequence>
<dbReference type="PANTHER" id="PTHR43566:SF1">
    <property type="entry name" value="AAA+ ATPASE DOMAIN-CONTAINING PROTEIN"/>
    <property type="match status" value="1"/>
</dbReference>
<evidence type="ECO:0000259" key="2">
    <source>
        <dbReference type="Pfam" id="PF13635"/>
    </source>
</evidence>
<feature type="domain" description="AAA" evidence="1">
    <location>
        <begin position="14"/>
        <end position="131"/>
    </location>
</feature>
<dbReference type="Pfam" id="PF13635">
    <property type="entry name" value="DUF4143"/>
    <property type="match status" value="1"/>
</dbReference>
<dbReference type="InterPro" id="IPR027417">
    <property type="entry name" value="P-loop_NTPase"/>
</dbReference>
<dbReference type="EMBL" id="JACNIG010000408">
    <property type="protein sequence ID" value="MBC8434277.1"/>
    <property type="molecule type" value="Genomic_DNA"/>
</dbReference>
<dbReference type="GO" id="GO:0005524">
    <property type="term" value="F:ATP binding"/>
    <property type="evidence" value="ECO:0007669"/>
    <property type="project" value="UniProtKB-KW"/>
</dbReference>
<dbReference type="InterPro" id="IPR025420">
    <property type="entry name" value="DUF4143"/>
</dbReference>
<dbReference type="PANTHER" id="PTHR43566">
    <property type="entry name" value="CONSERVED PROTEIN"/>
    <property type="match status" value="1"/>
</dbReference>
<evidence type="ECO:0000313" key="3">
    <source>
        <dbReference type="EMBL" id="MBC8434277.1"/>
    </source>
</evidence>
<feature type="domain" description="DUF4143" evidence="2">
    <location>
        <begin position="176"/>
        <end position="325"/>
    </location>
</feature>
<dbReference type="InterPro" id="IPR041682">
    <property type="entry name" value="AAA_14"/>
</dbReference>
<proteinExistence type="predicted"/>
<comment type="caution">
    <text evidence="3">The sequence shown here is derived from an EMBL/GenBank/DDBJ whole genome shotgun (WGS) entry which is preliminary data.</text>
</comment>
<protein>
    <submittedName>
        <fullName evidence="3">ATP-binding protein</fullName>
    </submittedName>
</protein>
<reference evidence="3 4" key="1">
    <citation type="submission" date="2020-08" db="EMBL/GenBank/DDBJ databases">
        <title>Bridging the membrane lipid divide: bacteria of the FCB group superphylum have the potential to synthesize archaeal ether lipids.</title>
        <authorList>
            <person name="Villanueva L."/>
            <person name="Von Meijenfeldt F.A.B."/>
            <person name="Westbye A.B."/>
            <person name="Yadav S."/>
            <person name="Hopmans E.C."/>
            <person name="Dutilh B.E."/>
            <person name="Sinninghe Damste J.S."/>
        </authorList>
    </citation>
    <scope>NUCLEOTIDE SEQUENCE [LARGE SCALE GENOMIC DNA]</scope>
    <source>
        <strain evidence="3">NIOZ-UU17</strain>
    </source>
</reference>
<organism evidence="3 4">
    <name type="scientific">Candidatus Desulfatibia vada</name>
    <dbReference type="NCBI Taxonomy" id="2841696"/>
    <lineage>
        <taxon>Bacteria</taxon>
        <taxon>Pseudomonadati</taxon>
        <taxon>Thermodesulfobacteriota</taxon>
        <taxon>Desulfobacteria</taxon>
        <taxon>Desulfobacterales</taxon>
        <taxon>Desulfobacterales incertae sedis</taxon>
        <taxon>Candidatus Desulfatibia</taxon>
    </lineage>
</organism>
<name>A0A8J6P7X0_9BACT</name>
<keyword evidence="3" id="KW-0067">ATP-binding</keyword>
<evidence type="ECO:0000259" key="1">
    <source>
        <dbReference type="Pfam" id="PF13173"/>
    </source>
</evidence>
<dbReference type="Pfam" id="PF13173">
    <property type="entry name" value="AAA_14"/>
    <property type="match status" value="1"/>
</dbReference>
<gene>
    <name evidence="3" type="ORF">H8D96_20400</name>
</gene>